<dbReference type="Pfam" id="PF20455">
    <property type="entry name" value="DUF6708"/>
    <property type="match status" value="1"/>
</dbReference>
<dbReference type="Proteomes" id="UP000885362">
    <property type="component" value="Unassembled WGS sequence"/>
</dbReference>
<dbReference type="AlphaFoldDB" id="A0A6C8Y2U8"/>
<protein>
    <recommendedName>
        <fullName evidence="1">DUF6708 domain-containing protein</fullName>
    </recommendedName>
</protein>
<evidence type="ECO:0000313" key="2">
    <source>
        <dbReference type="EMBL" id="MIE71829.1"/>
    </source>
</evidence>
<reference evidence="2" key="1">
    <citation type="submission" date="2018-08" db="EMBL/GenBank/DDBJ databases">
        <authorList>
            <consortium name="GenomeTrakr network: Whole genome sequencing for foodborne pathogen traceback"/>
        </authorList>
    </citation>
    <scope>NUCLEOTIDE SEQUENCE [LARGE SCALE GENOMIC DNA]</scope>
    <source>
        <strain evidence="2">FMA0132</strain>
    </source>
</reference>
<gene>
    <name evidence="2" type="ORF">EL06_21010</name>
</gene>
<feature type="domain" description="DUF6708" evidence="1">
    <location>
        <begin position="3"/>
        <end position="176"/>
    </location>
</feature>
<evidence type="ECO:0000259" key="1">
    <source>
        <dbReference type="Pfam" id="PF20455"/>
    </source>
</evidence>
<name>A0A6C8Y2U8_SALDZ</name>
<sequence length="235" mass="27323">MRLLHKEWFRKTHYPIRFNRKTQMVHIYKVSGEILSVPWGYIFFAPAQSVGVTKEWGIDGHILADDGETVVDTFSLAVSLTAGKKLLGEYWEFIRCYMEEDCVADLADIVTLCPPVENRKEGYIFGLQYLLKMDSRLEWIFLPIMFPLDLLASIGRYIAMQTSKIPQWSQEVLDACQPYPDDPINVSAANNPEHLWRYVLANEKREEYETRHARQTAANERIKTKLDARYGKQTI</sequence>
<accession>A0A6C8Y2U8</accession>
<organism evidence="2">
    <name type="scientific">Salmonella diarizonae</name>
    <dbReference type="NCBI Taxonomy" id="59204"/>
    <lineage>
        <taxon>Bacteria</taxon>
        <taxon>Pseudomonadati</taxon>
        <taxon>Pseudomonadota</taxon>
        <taxon>Gammaproteobacteria</taxon>
        <taxon>Enterobacterales</taxon>
        <taxon>Enterobacteriaceae</taxon>
        <taxon>Salmonella</taxon>
    </lineage>
</organism>
<dbReference type="InterPro" id="IPR046554">
    <property type="entry name" value="DUF6708"/>
</dbReference>
<comment type="caution">
    <text evidence="2">The sequence shown here is derived from an EMBL/GenBank/DDBJ whole genome shotgun (WGS) entry which is preliminary data.</text>
</comment>
<proteinExistence type="predicted"/>
<dbReference type="EMBL" id="RSHK01000024">
    <property type="protein sequence ID" value="MIE71829.1"/>
    <property type="molecule type" value="Genomic_DNA"/>
</dbReference>